<sequence>MLRKIDVIKHGEKVLQGNEACAEAAIHAGCRFFAGYPITPSTEIIEYLSEALLLQEEGSFLQAEDEISAMCAVIGARWGGKKSMTATSGPGFTLKQEALGYAVETETPVVVVNVQRGGPATGQPTFSSQQDIYQAKYGSHGDYEMICLAPASVQEMYDFTIKAFNLAEQYRTPVILLADEIVGHMREKIQIPKQIEVEDRTTVKHCDKPFGRNEKNIPYAVNFFEGHNVLVEGQLHDEKGRRIGHIPDQSGVFVENLIDKIRKNQVELVDIDHEFLEDAEIAVIAYGTVARSAKRAVKIAREKGIKAGLIKINIVWPFPEEELKALAGHIKTILVPEMNMGKYCLEIERCLKQSTVISVPQLGGIIHQPTELLDIIVTETARNRTLPAGTKERDHSLICAEREMMSEKGSKQ</sequence>
<proteinExistence type="predicted"/>
<reference evidence="1" key="1">
    <citation type="submission" date="2019-08" db="EMBL/GenBank/DDBJ databases">
        <title>Genome sequence of Clostridiales bacterium MT110.</title>
        <authorList>
            <person name="Cao J."/>
        </authorList>
    </citation>
    <scope>NUCLEOTIDE SEQUENCE</scope>
    <source>
        <strain evidence="1">MT110</strain>
    </source>
</reference>
<accession>A0ACD1AB09</accession>
<name>A0ACD1AB09_9FIRM</name>
<evidence type="ECO:0000313" key="1">
    <source>
        <dbReference type="EMBL" id="QOX63464.1"/>
    </source>
</evidence>
<dbReference type="Proteomes" id="UP000594014">
    <property type="component" value="Chromosome"/>
</dbReference>
<organism evidence="1 2">
    <name type="scientific">Anoxybacterium hadale</name>
    <dbReference type="NCBI Taxonomy" id="3408580"/>
    <lineage>
        <taxon>Bacteria</taxon>
        <taxon>Bacillati</taxon>
        <taxon>Bacillota</taxon>
        <taxon>Clostridia</taxon>
        <taxon>Peptostreptococcales</taxon>
        <taxon>Anaerovoracaceae</taxon>
        <taxon>Anoxybacterium</taxon>
    </lineage>
</organism>
<gene>
    <name evidence="1" type="ORF">FRZ06_08905</name>
</gene>
<keyword evidence="2" id="KW-1185">Reference proteome</keyword>
<protein>
    <submittedName>
        <fullName evidence="1">2-oxoacid:acceptor oxidoreductase subunit alpha</fullName>
    </submittedName>
</protein>
<evidence type="ECO:0000313" key="2">
    <source>
        <dbReference type="Proteomes" id="UP000594014"/>
    </source>
</evidence>
<dbReference type="EMBL" id="CP042469">
    <property type="protein sequence ID" value="QOX63464.1"/>
    <property type="molecule type" value="Genomic_DNA"/>
</dbReference>